<evidence type="ECO:0000256" key="3">
    <source>
        <dbReference type="SAM" id="SignalP"/>
    </source>
</evidence>
<dbReference type="Gene3D" id="3.80.10.10">
    <property type="entry name" value="Ribonuclease Inhibitor"/>
    <property type="match status" value="3"/>
</dbReference>
<evidence type="ECO:0000256" key="1">
    <source>
        <dbReference type="ARBA" id="ARBA00022729"/>
    </source>
</evidence>
<dbReference type="SUPFAM" id="SSF53300">
    <property type="entry name" value="vWA-like"/>
    <property type="match status" value="1"/>
</dbReference>
<dbReference type="PROSITE" id="PS50093">
    <property type="entry name" value="PKD"/>
    <property type="match status" value="1"/>
</dbReference>
<dbReference type="InterPro" id="IPR007110">
    <property type="entry name" value="Ig-like_dom"/>
</dbReference>
<dbReference type="Proteomes" id="UP001059844">
    <property type="component" value="Chromosome"/>
</dbReference>
<dbReference type="PANTHER" id="PTHR48064:SF6">
    <property type="entry name" value="RECEPTOR-LIKE PROTEIN KINASE 2"/>
    <property type="match status" value="1"/>
</dbReference>
<dbReference type="PROSITE" id="PS51450">
    <property type="entry name" value="LRR"/>
    <property type="match status" value="1"/>
</dbReference>
<feature type="chain" id="PRO_5045975421" evidence="3">
    <location>
        <begin position="25"/>
        <end position="1198"/>
    </location>
</feature>
<keyword evidence="2" id="KW-1015">Disulfide bond</keyword>
<feature type="domain" description="PKD" evidence="4">
    <location>
        <begin position="532"/>
        <end position="602"/>
    </location>
</feature>
<dbReference type="SMART" id="SM00409">
    <property type="entry name" value="IG"/>
    <property type="match status" value="1"/>
</dbReference>
<accession>A0ABY5IXQ1</accession>
<name>A0ABY5IXQ1_9FLAO</name>
<protein>
    <submittedName>
        <fullName evidence="7">PKD domain-containing protein</fullName>
    </submittedName>
</protein>
<dbReference type="PROSITE" id="PS50835">
    <property type="entry name" value="IG_LIKE"/>
    <property type="match status" value="1"/>
</dbReference>
<dbReference type="InterPro" id="IPR035986">
    <property type="entry name" value="PKD_dom_sf"/>
</dbReference>
<feature type="signal peptide" evidence="3">
    <location>
        <begin position="1"/>
        <end position="24"/>
    </location>
</feature>
<dbReference type="Gene3D" id="2.60.40.10">
    <property type="entry name" value="Immunoglobulins"/>
    <property type="match status" value="2"/>
</dbReference>
<keyword evidence="1 3" id="KW-0732">Signal</keyword>
<sequence length="1198" mass="133000">MMKTKLKSLILTVFITLSSLVAFAQVPPAERQALIDLYNNTNGANWINKTGWDVNNPNAVVTSWNAATQTGWYGVTVFNGHVIYLNLNNNNLTGPLNNNLRDLTNLLTLLMQGNKLSGSIPLGIYELQYLQSLNLALNNLTGGLSPAISSLVNLTDLRLFNNVNFGGTIPEELGTLTKMYRINLDGCNLSGSIPGSIGQLTGLNSLYLHQNNLSGPIPASIGNLRNIYSIWLNDNKLSGSLPSTLSGLKSIVSFNLQRNQFTGTIPSLVGMERILSMDFGSNQLTGSIPDDLGQLSTMQYLNLGGNYLTGTIPSSLGNLSELRTLALYYNNLEGSIPASFQNLQNLRTLQLTKNKLSGPIPNLTGLEFFSGFSIEENRFRFADFEAQFPQYMQKLSAYTAFMYAPQAKIDVEETITVPVGGTATLSMYNTDLRYTQNERYKWYKRNVGSTIWGLIPNQNNRTYVINGVNAANEGDYYCTSEHPQMTINGTSWFRLILAREIIKLRVSNCAPLTGVIKASQQDKMVPCTNSPVNFTFETSVTPITKHVWTFYGTDGTTVLQTQNTLTTNTIQYTYTTPGVYKVKVDVTDGNGCVTTIIKDIAISGCNSCTINNPTSQTVKQLYINLLNHLHLKIVNEGAIPNGYNPPELVSLAPYITDTNPRIYNAQLLDGVFYFSFADHGLGMANADISFRQYNNSFALVADVNLSDFESAVVSKEYLLKYINNETEIKNSIRHINFCPTDGGITCVSHIAIVVDESGSIDETEAMKIRKQLKAFVQQQADYNDSHNANIHVSLIGMSDSDTDLRSAEHIPATRVTNSPAVMGMFNQWINNYRLRSGVGISPSSDYWKSGLTAALDASVKPNAVIMITDGCQTANVGALINTMKRFKNYRTPGNTGQSLTPNGPQLYVVGIEEGYYVNENTTSPFGNVLPRNQNPNYVPDLMLSRATDNTFTTAATSLLESLQFLLGYPVNEYPVADLNNFTKDYYGHDSFHILGSDIRYFTNNLVNRNFICGDEIYPDICDDCFSFQPEPGREYVISAWVKEDVKKQQKTYTGPQIKITYYKNKRADDTSDVIATDTALPSGEIIDGWQRIVKRFKVPYNTSVPSQSTVVIGFELFNDSPEKAAFFDDVRIHPLEGSMKAFVYDPETFKLMSELDENNYATFYEYDNEGGLVRIKKETEKGIKTIQETRSGNVIKVN</sequence>
<dbReference type="CDD" id="cd00146">
    <property type="entry name" value="PKD"/>
    <property type="match status" value="1"/>
</dbReference>
<evidence type="ECO:0000313" key="8">
    <source>
        <dbReference type="Proteomes" id="UP001059844"/>
    </source>
</evidence>
<evidence type="ECO:0000256" key="2">
    <source>
        <dbReference type="ARBA" id="ARBA00023157"/>
    </source>
</evidence>
<dbReference type="InterPro" id="IPR053038">
    <property type="entry name" value="RLP_Defense"/>
</dbReference>
<dbReference type="SUPFAM" id="SSF52058">
    <property type="entry name" value="L domain-like"/>
    <property type="match status" value="1"/>
</dbReference>
<dbReference type="SUPFAM" id="SSF49299">
    <property type="entry name" value="PKD domain"/>
    <property type="match status" value="1"/>
</dbReference>
<dbReference type="EMBL" id="CP101751">
    <property type="protein sequence ID" value="UUC46488.1"/>
    <property type="molecule type" value="Genomic_DNA"/>
</dbReference>
<gene>
    <name evidence="7" type="ORF">NOX80_04630</name>
</gene>
<evidence type="ECO:0000259" key="6">
    <source>
        <dbReference type="PROSITE" id="PS50835"/>
    </source>
</evidence>
<dbReference type="InterPro" id="IPR001611">
    <property type="entry name" value="Leu-rich_rpt"/>
</dbReference>
<dbReference type="InterPro" id="IPR036465">
    <property type="entry name" value="vWFA_dom_sf"/>
</dbReference>
<feature type="domain" description="VWFA" evidence="5">
    <location>
        <begin position="749"/>
        <end position="911"/>
    </location>
</feature>
<dbReference type="Gene3D" id="2.60.120.260">
    <property type="entry name" value="Galactose-binding domain-like"/>
    <property type="match status" value="1"/>
</dbReference>
<dbReference type="InterPro" id="IPR002035">
    <property type="entry name" value="VWF_A"/>
</dbReference>
<keyword evidence="8" id="KW-1185">Reference proteome</keyword>
<dbReference type="PANTHER" id="PTHR48064">
    <property type="entry name" value="OS01G0750400 PROTEIN"/>
    <property type="match status" value="1"/>
</dbReference>
<dbReference type="RefSeq" id="WP_256552152.1">
    <property type="nucleotide sequence ID" value="NZ_CP101751.1"/>
</dbReference>
<dbReference type="Pfam" id="PF00560">
    <property type="entry name" value="LRR_1"/>
    <property type="match status" value="2"/>
</dbReference>
<evidence type="ECO:0000259" key="5">
    <source>
        <dbReference type="PROSITE" id="PS50234"/>
    </source>
</evidence>
<dbReference type="SUPFAM" id="SSF48726">
    <property type="entry name" value="Immunoglobulin"/>
    <property type="match status" value="1"/>
</dbReference>
<dbReference type="InterPro" id="IPR013783">
    <property type="entry name" value="Ig-like_fold"/>
</dbReference>
<evidence type="ECO:0000313" key="7">
    <source>
        <dbReference type="EMBL" id="UUC46488.1"/>
    </source>
</evidence>
<proteinExistence type="predicted"/>
<dbReference type="InterPro" id="IPR003599">
    <property type="entry name" value="Ig_sub"/>
</dbReference>
<dbReference type="PROSITE" id="PS50234">
    <property type="entry name" value="VWFA"/>
    <property type="match status" value="1"/>
</dbReference>
<dbReference type="InterPro" id="IPR032675">
    <property type="entry name" value="LRR_dom_sf"/>
</dbReference>
<dbReference type="Pfam" id="PF18911">
    <property type="entry name" value="PKD_4"/>
    <property type="match status" value="1"/>
</dbReference>
<organism evidence="7 8">
    <name type="scientific">Flavobacterium cerinum</name>
    <dbReference type="NCBI Taxonomy" id="2502784"/>
    <lineage>
        <taxon>Bacteria</taxon>
        <taxon>Pseudomonadati</taxon>
        <taxon>Bacteroidota</taxon>
        <taxon>Flavobacteriia</taxon>
        <taxon>Flavobacteriales</taxon>
        <taxon>Flavobacteriaceae</taxon>
        <taxon>Flavobacterium</taxon>
    </lineage>
</organism>
<reference evidence="7" key="1">
    <citation type="submission" date="2022-07" db="EMBL/GenBank/DDBJ databases">
        <title>Isolation, identification, and degradation of a PFOSA degrading strain from sewage treatment plant.</title>
        <authorList>
            <person name="Zhang L."/>
            <person name="Huo Y."/>
        </authorList>
    </citation>
    <scope>NUCLEOTIDE SEQUENCE</scope>
    <source>
        <strain evidence="7">C1</strain>
    </source>
</reference>
<dbReference type="Pfam" id="PF13855">
    <property type="entry name" value="LRR_8"/>
    <property type="match status" value="1"/>
</dbReference>
<feature type="domain" description="Ig-like" evidence="6">
    <location>
        <begin position="405"/>
        <end position="488"/>
    </location>
</feature>
<dbReference type="InterPro" id="IPR000601">
    <property type="entry name" value="PKD_dom"/>
</dbReference>
<dbReference type="Gene3D" id="3.40.50.410">
    <property type="entry name" value="von Willebrand factor, type A domain"/>
    <property type="match status" value="1"/>
</dbReference>
<evidence type="ECO:0000259" key="4">
    <source>
        <dbReference type="PROSITE" id="PS50093"/>
    </source>
</evidence>
<dbReference type="InterPro" id="IPR036179">
    <property type="entry name" value="Ig-like_dom_sf"/>
</dbReference>